<comment type="caution">
    <text evidence="7">The sequence shown here is derived from an EMBL/GenBank/DDBJ whole genome shotgun (WGS) entry which is preliminary data.</text>
</comment>
<comment type="similarity">
    <text evidence="2">Belongs to the oxygen-dependent FAD-linked oxidoreductase family.</text>
</comment>
<evidence type="ECO:0000259" key="6">
    <source>
        <dbReference type="PROSITE" id="PS51387"/>
    </source>
</evidence>
<dbReference type="InterPro" id="IPR006094">
    <property type="entry name" value="Oxid_FAD_bind_N"/>
</dbReference>
<evidence type="ECO:0000256" key="4">
    <source>
        <dbReference type="ARBA" id="ARBA00022827"/>
    </source>
</evidence>
<dbReference type="Gene3D" id="3.30.43.10">
    <property type="entry name" value="Uridine Diphospho-n-acetylenolpyruvylglucosamine Reductase, domain 2"/>
    <property type="match status" value="1"/>
</dbReference>
<dbReference type="PANTHER" id="PTHR42973:SF39">
    <property type="entry name" value="FAD-BINDING PCMH-TYPE DOMAIN-CONTAINING PROTEIN"/>
    <property type="match status" value="1"/>
</dbReference>
<dbReference type="PROSITE" id="PS51387">
    <property type="entry name" value="FAD_PCMH"/>
    <property type="match status" value="1"/>
</dbReference>
<dbReference type="InterPro" id="IPR036318">
    <property type="entry name" value="FAD-bd_PCMH-like_sf"/>
</dbReference>
<feature type="domain" description="FAD-binding PCMH-type" evidence="6">
    <location>
        <begin position="61"/>
        <end position="229"/>
    </location>
</feature>
<evidence type="ECO:0000256" key="2">
    <source>
        <dbReference type="ARBA" id="ARBA00005466"/>
    </source>
</evidence>
<evidence type="ECO:0000256" key="3">
    <source>
        <dbReference type="ARBA" id="ARBA00022630"/>
    </source>
</evidence>
<dbReference type="Proteomes" id="UP000295818">
    <property type="component" value="Unassembled WGS sequence"/>
</dbReference>
<dbReference type="InterPro" id="IPR050416">
    <property type="entry name" value="FAD-linked_Oxidoreductase"/>
</dbReference>
<dbReference type="InterPro" id="IPR016169">
    <property type="entry name" value="FAD-bd_PCMH_sub2"/>
</dbReference>
<dbReference type="SUPFAM" id="SSF56176">
    <property type="entry name" value="FAD-binding/transporter-associated domain-like"/>
    <property type="match status" value="1"/>
</dbReference>
<organism evidence="7 8">
    <name type="scientific">Kribbella orskensis</name>
    <dbReference type="NCBI Taxonomy" id="2512216"/>
    <lineage>
        <taxon>Bacteria</taxon>
        <taxon>Bacillati</taxon>
        <taxon>Actinomycetota</taxon>
        <taxon>Actinomycetes</taxon>
        <taxon>Propionibacteriales</taxon>
        <taxon>Kribbellaceae</taxon>
        <taxon>Kribbella</taxon>
    </lineage>
</organism>
<keyword evidence="8" id="KW-1185">Reference proteome</keyword>
<gene>
    <name evidence="7" type="ORF">EV644_101424</name>
</gene>
<sequence>MFVFLQRWIVEGVERSGISEQHRKRGIVTLIDNLRGRLAGPVLGPADDDFATEIAAWNTANQHTPEVAVGLTSEDDAAALVRTAAESGTPIRVLATGHGSATPVTGGILATTSRLTGVTIDAENRIAHIAAGCRWAEVVAAAAEHGLAPITGASDTVGCIGYTLGGGLGPLARTYGFSSDWARGFRIAVASGEVVSANATENPDLFWALRGGKGGFGIVTSMDFELVELTTLYGGSVFFDGPEIGAAVSTWVDWTKTLPETATSSAVILRLPPLEFIPEPLRGKTVLSVRFAFVGDPAEGERLFQPIRDVGATLIDAVGEMPASAIATIHNDPKDPGPGWDRGMLLNEIDAEYVAAFLAAAGPDQQVPFVAIEIRHLGGATRRDVPEGSAVGGRGGAYTLFMVGVPDPSLFEKVLPMAADALVEPLRPWIAAENTVNLAGGLTVPGSYEASWPAETFSRLAEVRAAYDPNMLFPYGPPS</sequence>
<protein>
    <submittedName>
        <fullName evidence="7">FAD/FMN-containing dehydrogenase</fullName>
    </submittedName>
</protein>
<dbReference type="Gene3D" id="3.40.462.20">
    <property type="match status" value="1"/>
</dbReference>
<name>A0ABY2BUX8_9ACTN</name>
<comment type="cofactor">
    <cofactor evidence="1">
        <name>FAD</name>
        <dbReference type="ChEBI" id="CHEBI:57692"/>
    </cofactor>
</comment>
<evidence type="ECO:0000313" key="8">
    <source>
        <dbReference type="Proteomes" id="UP000295818"/>
    </source>
</evidence>
<accession>A0ABY2BUX8</accession>
<dbReference type="Gene3D" id="3.30.465.10">
    <property type="match status" value="1"/>
</dbReference>
<dbReference type="InterPro" id="IPR016167">
    <property type="entry name" value="FAD-bd_PCMH_sub1"/>
</dbReference>
<evidence type="ECO:0000313" key="7">
    <source>
        <dbReference type="EMBL" id="TCO31781.1"/>
    </source>
</evidence>
<keyword evidence="5" id="KW-0560">Oxidoreductase</keyword>
<dbReference type="PANTHER" id="PTHR42973">
    <property type="entry name" value="BINDING OXIDOREDUCTASE, PUTATIVE (AFU_ORTHOLOGUE AFUA_1G17690)-RELATED"/>
    <property type="match status" value="1"/>
</dbReference>
<dbReference type="Pfam" id="PF01565">
    <property type="entry name" value="FAD_binding_4"/>
    <property type="match status" value="1"/>
</dbReference>
<evidence type="ECO:0000256" key="5">
    <source>
        <dbReference type="ARBA" id="ARBA00023002"/>
    </source>
</evidence>
<keyword evidence="4" id="KW-0274">FAD</keyword>
<proteinExistence type="inferred from homology"/>
<reference evidence="7 8" key="1">
    <citation type="journal article" date="2015" name="Stand. Genomic Sci.">
        <title>Genomic Encyclopedia of Bacterial and Archaeal Type Strains, Phase III: the genomes of soil and plant-associated and newly described type strains.</title>
        <authorList>
            <person name="Whitman W.B."/>
            <person name="Woyke T."/>
            <person name="Klenk H.P."/>
            <person name="Zhou Y."/>
            <person name="Lilburn T.G."/>
            <person name="Beck B.J."/>
            <person name="De Vos P."/>
            <person name="Vandamme P."/>
            <person name="Eisen J.A."/>
            <person name="Garrity G."/>
            <person name="Hugenholtz P."/>
            <person name="Kyrpides N.C."/>
        </authorList>
    </citation>
    <scope>NUCLEOTIDE SEQUENCE [LARGE SCALE GENOMIC DNA]</scope>
    <source>
        <strain evidence="7 8">VKM Ac-2538</strain>
    </source>
</reference>
<dbReference type="InterPro" id="IPR016166">
    <property type="entry name" value="FAD-bd_PCMH"/>
</dbReference>
<dbReference type="EMBL" id="SLWM01000001">
    <property type="protein sequence ID" value="TCO31781.1"/>
    <property type="molecule type" value="Genomic_DNA"/>
</dbReference>
<keyword evidence="3" id="KW-0285">Flavoprotein</keyword>
<evidence type="ECO:0000256" key="1">
    <source>
        <dbReference type="ARBA" id="ARBA00001974"/>
    </source>
</evidence>